<dbReference type="PANTHER" id="PTHR35810:SF1">
    <property type="entry name" value="CYTOPLASMIC PROTEIN"/>
    <property type="match status" value="1"/>
</dbReference>
<comment type="caution">
    <text evidence="3">The sequence shown here is derived from an EMBL/GenBank/DDBJ whole genome shotgun (WGS) entry which is preliminary data.</text>
</comment>
<proteinExistence type="predicted"/>
<evidence type="ECO:0000259" key="1">
    <source>
        <dbReference type="PROSITE" id="PS51459"/>
    </source>
</evidence>
<dbReference type="InterPro" id="IPR036597">
    <property type="entry name" value="Fido-like_dom_sf"/>
</dbReference>
<organism evidence="3 4">
    <name type="scientific">Campylobacter hyointestinalis subsp. hyointestinalis</name>
    <dbReference type="NCBI Taxonomy" id="91352"/>
    <lineage>
        <taxon>Bacteria</taxon>
        <taxon>Pseudomonadati</taxon>
        <taxon>Campylobacterota</taxon>
        <taxon>Epsilonproteobacteria</taxon>
        <taxon>Campylobacterales</taxon>
        <taxon>Campylobacteraceae</taxon>
        <taxon>Campylobacter</taxon>
    </lineage>
</organism>
<evidence type="ECO:0000259" key="2">
    <source>
        <dbReference type="PROSITE" id="PS51750"/>
    </source>
</evidence>
<dbReference type="Pfam" id="PF02661">
    <property type="entry name" value="Fic"/>
    <property type="match status" value="1"/>
</dbReference>
<keyword evidence="4" id="KW-1185">Reference proteome</keyword>
<dbReference type="SUPFAM" id="SSF140931">
    <property type="entry name" value="Fic-like"/>
    <property type="match status" value="1"/>
</dbReference>
<dbReference type="AlphaFoldDB" id="A0A0S4SXF4"/>
<sequence length="323" mass="36326">MSDIVVYNDGEIELKVSVESDTIWLNAEDIAKIFYVQRPAIVKHINNIYKDEELSQNLTCSKMEQVAKDGKLRKVNLYNLEMIISVGYRVNSKKATKFRQWATSVLKSYIVSGYAINQKKLAQKGLKELDQTINLLKQTIDSSELNLIEVKGLLDVVIGYSKTWSLLQGYDENSLLINPKANQNGFVLEIDEALEAIKSLKSSLVKRGEASELFGRQKANEFGGILGNIYQTFGGVDLIPSIEEKAAHLLYYIIKDHPFSDGNKRIGAFMFILFLSKNSLLYKPNKELKINDNALTALALMTAKSEPNQKDIIIKLIVNLLGD</sequence>
<name>A0A0S4SXF4_CAMHY</name>
<dbReference type="PROSITE" id="PS51750">
    <property type="entry name" value="BRO_N"/>
    <property type="match status" value="1"/>
</dbReference>
<dbReference type="InterPro" id="IPR003497">
    <property type="entry name" value="BRO_N_domain"/>
</dbReference>
<dbReference type="InterPro" id="IPR003812">
    <property type="entry name" value="Fido"/>
</dbReference>
<dbReference type="PANTHER" id="PTHR35810">
    <property type="entry name" value="CYTOPLASMIC PROTEIN-RELATED"/>
    <property type="match status" value="1"/>
</dbReference>
<dbReference type="Gene3D" id="1.20.120.1870">
    <property type="entry name" value="Fic/DOC protein, Fido domain"/>
    <property type="match status" value="1"/>
</dbReference>
<dbReference type="InterPro" id="IPR011204">
    <property type="entry name" value="Virulence_RhuM-like"/>
</dbReference>
<feature type="domain" description="Bro-N" evidence="2">
    <location>
        <begin position="1"/>
        <end position="113"/>
    </location>
</feature>
<accession>A0A0S4SXF4</accession>
<dbReference type="RefSeq" id="WP_059435583.1">
    <property type="nucleotide sequence ID" value="NZ_FAVB01000014.1"/>
</dbReference>
<evidence type="ECO:0000313" key="4">
    <source>
        <dbReference type="Proteomes" id="UP000052237"/>
    </source>
</evidence>
<gene>
    <name evidence="3" type="ORF">ERS686654_02196</name>
</gene>
<dbReference type="InterPro" id="IPR053737">
    <property type="entry name" value="Type_II_TA_Toxin"/>
</dbReference>
<evidence type="ECO:0000313" key="3">
    <source>
        <dbReference type="EMBL" id="CUU90934.1"/>
    </source>
</evidence>
<reference evidence="3 4" key="1">
    <citation type="submission" date="2015-11" db="EMBL/GenBank/DDBJ databases">
        <authorList>
            <consortium name="Pathogen Informatics"/>
        </authorList>
    </citation>
    <scope>NUCLEOTIDE SEQUENCE [LARGE SCALE GENOMIC DNA]</scope>
    <source>
        <strain evidence="3 4">006A-0059</strain>
    </source>
</reference>
<protein>
    <submittedName>
        <fullName evidence="3">Protein TonB</fullName>
    </submittedName>
</protein>
<dbReference type="EMBL" id="FAVB01000014">
    <property type="protein sequence ID" value="CUU90934.1"/>
    <property type="molecule type" value="Genomic_DNA"/>
</dbReference>
<dbReference type="Pfam" id="PF13310">
    <property type="entry name" value="Virulence_RhuM"/>
    <property type="match status" value="1"/>
</dbReference>
<feature type="domain" description="Fido" evidence="1">
    <location>
        <begin position="192"/>
        <end position="319"/>
    </location>
</feature>
<dbReference type="PROSITE" id="PS51459">
    <property type="entry name" value="FIDO"/>
    <property type="match status" value="1"/>
</dbReference>
<dbReference type="Proteomes" id="UP000052237">
    <property type="component" value="Unassembled WGS sequence"/>
</dbReference>